<comment type="caution">
    <text evidence="6">The sequence shown here is derived from an EMBL/GenBank/DDBJ whole genome shotgun (WGS) entry which is preliminary data.</text>
</comment>
<dbReference type="SUPFAM" id="SSF111369">
    <property type="entry name" value="HlyD-like secretion proteins"/>
    <property type="match status" value="1"/>
</dbReference>
<dbReference type="PANTHER" id="PTHR30469:SF36">
    <property type="entry name" value="BLL3903 PROTEIN"/>
    <property type="match status" value="1"/>
</dbReference>
<dbReference type="GO" id="GO:0015562">
    <property type="term" value="F:efflux transmembrane transporter activity"/>
    <property type="evidence" value="ECO:0007669"/>
    <property type="project" value="TreeGrafter"/>
</dbReference>
<dbReference type="EMBL" id="QCYK01000001">
    <property type="protein sequence ID" value="PUZ28891.1"/>
    <property type="molecule type" value="Genomic_DNA"/>
</dbReference>
<dbReference type="InterPro" id="IPR058637">
    <property type="entry name" value="YknX-like_C"/>
</dbReference>
<evidence type="ECO:0000256" key="2">
    <source>
        <dbReference type="SAM" id="Phobius"/>
    </source>
</evidence>
<keyword evidence="2" id="KW-0812">Transmembrane</keyword>
<keyword evidence="2" id="KW-0472">Membrane</keyword>
<keyword evidence="2" id="KW-1133">Transmembrane helix</keyword>
<dbReference type="NCBIfam" id="TIGR01730">
    <property type="entry name" value="RND_mfp"/>
    <property type="match status" value="1"/>
</dbReference>
<evidence type="ECO:0000259" key="4">
    <source>
        <dbReference type="Pfam" id="PF25954"/>
    </source>
</evidence>
<dbReference type="Gene3D" id="2.40.30.170">
    <property type="match status" value="1"/>
</dbReference>
<dbReference type="Proteomes" id="UP000244450">
    <property type="component" value="Unassembled WGS sequence"/>
</dbReference>
<evidence type="ECO:0000259" key="3">
    <source>
        <dbReference type="Pfam" id="PF25917"/>
    </source>
</evidence>
<dbReference type="Gene3D" id="1.10.287.470">
    <property type="entry name" value="Helix hairpin bin"/>
    <property type="match status" value="1"/>
</dbReference>
<evidence type="ECO:0000256" key="1">
    <source>
        <dbReference type="ARBA" id="ARBA00009477"/>
    </source>
</evidence>
<dbReference type="InterPro" id="IPR058792">
    <property type="entry name" value="Beta-barrel_RND_2"/>
</dbReference>
<accession>A0A2T7BMP3</accession>
<protein>
    <submittedName>
        <fullName evidence="6">Efflux transporter periplasmic adaptor subunit</fullName>
    </submittedName>
</protein>
<name>A0A2T7BMP3_9BACT</name>
<feature type="transmembrane region" description="Helical" evidence="2">
    <location>
        <begin position="7"/>
        <end position="25"/>
    </location>
</feature>
<dbReference type="Gene3D" id="2.40.50.100">
    <property type="match status" value="1"/>
</dbReference>
<feature type="domain" description="Multidrug resistance protein MdtA-like barrel-sandwich hybrid" evidence="3">
    <location>
        <begin position="75"/>
        <end position="195"/>
    </location>
</feature>
<dbReference type="InterPro" id="IPR058625">
    <property type="entry name" value="MdtA-like_BSH"/>
</dbReference>
<dbReference type="Gene3D" id="2.40.420.20">
    <property type="match status" value="1"/>
</dbReference>
<dbReference type="GO" id="GO:1990281">
    <property type="term" value="C:efflux pump complex"/>
    <property type="evidence" value="ECO:0007669"/>
    <property type="project" value="TreeGrafter"/>
</dbReference>
<dbReference type="PANTHER" id="PTHR30469">
    <property type="entry name" value="MULTIDRUG RESISTANCE PROTEIN MDTA"/>
    <property type="match status" value="1"/>
</dbReference>
<dbReference type="InterPro" id="IPR006143">
    <property type="entry name" value="RND_pump_MFP"/>
</dbReference>
<dbReference type="OrthoDB" id="9806939at2"/>
<evidence type="ECO:0000313" key="7">
    <source>
        <dbReference type="Proteomes" id="UP000244450"/>
    </source>
</evidence>
<evidence type="ECO:0000313" key="6">
    <source>
        <dbReference type="EMBL" id="PUZ28891.1"/>
    </source>
</evidence>
<reference evidence="6 7" key="1">
    <citation type="submission" date="2018-04" db="EMBL/GenBank/DDBJ databases">
        <title>Chitinophaga fuyangensis sp. nov., isolated from soil in a chemical factory.</title>
        <authorList>
            <person name="Chen K."/>
        </authorList>
    </citation>
    <scope>NUCLEOTIDE SEQUENCE [LARGE SCALE GENOMIC DNA]</scope>
    <source>
        <strain evidence="6 7">LY-1</strain>
    </source>
</reference>
<feature type="domain" description="YknX-like C-terminal permuted SH3-like" evidence="5">
    <location>
        <begin position="286"/>
        <end position="352"/>
    </location>
</feature>
<sequence length="357" mass="39023">MGNSKKLLRTVLLLAVAAGIIYFVVKKISAGKKDEAGSGGKGKTNKTLLADAYVVKNSVLDQTIEASGTLQSNEEIQIQPEVNGRITGLFFKEGANVAKGTLLVKLYDADLKATLQKLELQQQLYKTTLERQENLLKINGISRQDVDVTRNQVEAAAADMEFTRTQIQKTEIRAPFNGRLGLRNVSEGAIVTPATVIATLQQIDPLKIDFAIPEKYRNTVHLTDPVGFKVAGDTLNYKGSIYAIDPKIDLSTRTVKLRAIVPNNGRLFPGSFARVTIYLKDNPNAIMIPSQAIIPGTRDKTVLVMDHGKVKYVTVETGTRTEDNVQITSGLEIGDTVVTTGILQLKEGMPVKFNKVQ</sequence>
<keyword evidence="7" id="KW-1185">Reference proteome</keyword>
<organism evidence="6 7">
    <name type="scientific">Chitinophaga parva</name>
    <dbReference type="NCBI Taxonomy" id="2169414"/>
    <lineage>
        <taxon>Bacteria</taxon>
        <taxon>Pseudomonadati</taxon>
        <taxon>Bacteroidota</taxon>
        <taxon>Chitinophagia</taxon>
        <taxon>Chitinophagales</taxon>
        <taxon>Chitinophagaceae</taxon>
        <taxon>Chitinophaga</taxon>
    </lineage>
</organism>
<dbReference type="Pfam" id="PF25917">
    <property type="entry name" value="BSH_RND"/>
    <property type="match status" value="1"/>
</dbReference>
<comment type="similarity">
    <text evidence="1">Belongs to the membrane fusion protein (MFP) (TC 8.A.1) family.</text>
</comment>
<gene>
    <name evidence="6" type="ORF">DCC81_05280</name>
</gene>
<dbReference type="RefSeq" id="WP_108685531.1">
    <property type="nucleotide sequence ID" value="NZ_QCYK01000001.1"/>
</dbReference>
<feature type="domain" description="CusB-like beta-barrel" evidence="4">
    <location>
        <begin position="208"/>
        <end position="277"/>
    </location>
</feature>
<dbReference type="AlphaFoldDB" id="A0A2T7BMP3"/>
<dbReference type="Pfam" id="PF25954">
    <property type="entry name" value="Beta-barrel_RND_2"/>
    <property type="match status" value="1"/>
</dbReference>
<evidence type="ECO:0000259" key="5">
    <source>
        <dbReference type="Pfam" id="PF25989"/>
    </source>
</evidence>
<proteinExistence type="inferred from homology"/>
<dbReference type="Pfam" id="PF25989">
    <property type="entry name" value="YknX_C"/>
    <property type="match status" value="1"/>
</dbReference>